<sequence>MELLWLVTGIAIGGIATWFIAKFKFSGNNSSDSELKLEKERVQDLKNQYLEIKKELETERAKTFELNNSLAATESDYRNLQERLAEQKQELKSLQEQFAVQFKNLANEIFEEKSKKFTDQNKTNLSEILNPLKEKITDFEKKVELNSKENLQYSTALKEQLTGLKELNQQMTKEAESLTKALKGDSKAQGNWGEMQIELILEKAGLQKDVHYFKEKNFKTEDNQNQRPDYIIMMPDDKAIVLDSKVSLTAYANYFDADDDKQAPYLKQHLDSVNGHIKMLSEKKYQNIHDINQPDYVMMFVANEPALTIALKEDQDLYEKALDKNIVLVSTTTLMATLRTISYIWKQDLQNKNAIEIARQAGALYDKFVNFSNDLIDIGKSIDKTKAIYTEASKKLYEGNDNLVRKTERLKELGAKASKSIESKLLDRAE</sequence>
<dbReference type="KEGG" id="fuv:JR347_02200"/>
<evidence type="ECO:0000256" key="4">
    <source>
        <dbReference type="ARBA" id="ARBA00023172"/>
    </source>
</evidence>
<evidence type="ECO:0000256" key="3">
    <source>
        <dbReference type="ARBA" id="ARBA00023054"/>
    </source>
</evidence>
<evidence type="ECO:0000313" key="6">
    <source>
        <dbReference type="EMBL" id="QSE97921.1"/>
    </source>
</evidence>
<dbReference type="AlphaFoldDB" id="A0A974WGK8"/>
<dbReference type="GO" id="GO:0006310">
    <property type="term" value="P:DNA recombination"/>
    <property type="evidence" value="ECO:0007669"/>
    <property type="project" value="UniProtKB-KW"/>
</dbReference>
<dbReference type="RefSeq" id="WP_205722429.1">
    <property type="nucleotide sequence ID" value="NZ_CP070608.1"/>
</dbReference>
<evidence type="ECO:0000256" key="5">
    <source>
        <dbReference type="SAM" id="Coils"/>
    </source>
</evidence>
<evidence type="ECO:0000256" key="1">
    <source>
        <dbReference type="ARBA" id="ARBA00003416"/>
    </source>
</evidence>
<dbReference type="Pfam" id="PF02646">
    <property type="entry name" value="RmuC"/>
    <property type="match status" value="1"/>
</dbReference>
<evidence type="ECO:0000313" key="7">
    <source>
        <dbReference type="Proteomes" id="UP000662783"/>
    </source>
</evidence>
<comment type="similarity">
    <text evidence="2">Belongs to the RmuC family.</text>
</comment>
<feature type="coiled-coil region" evidence="5">
    <location>
        <begin position="154"/>
        <end position="181"/>
    </location>
</feature>
<dbReference type="EMBL" id="CP070608">
    <property type="protein sequence ID" value="QSE97921.1"/>
    <property type="molecule type" value="Genomic_DNA"/>
</dbReference>
<organism evidence="6 7">
    <name type="scientific">Fulvivirga lutea</name>
    <dbReference type="NCBI Taxonomy" id="2810512"/>
    <lineage>
        <taxon>Bacteria</taxon>
        <taxon>Pseudomonadati</taxon>
        <taxon>Bacteroidota</taxon>
        <taxon>Cytophagia</taxon>
        <taxon>Cytophagales</taxon>
        <taxon>Fulvivirgaceae</taxon>
        <taxon>Fulvivirga</taxon>
    </lineage>
</organism>
<evidence type="ECO:0000256" key="2">
    <source>
        <dbReference type="ARBA" id="ARBA00009840"/>
    </source>
</evidence>
<feature type="coiled-coil region" evidence="5">
    <location>
        <begin position="28"/>
        <end position="104"/>
    </location>
</feature>
<keyword evidence="3 5" id="KW-0175">Coiled coil</keyword>
<dbReference type="PANTHER" id="PTHR30563">
    <property type="entry name" value="DNA RECOMBINATION PROTEIN RMUC"/>
    <property type="match status" value="1"/>
</dbReference>
<reference evidence="6" key="1">
    <citation type="submission" date="2021-02" db="EMBL/GenBank/DDBJ databases">
        <title>Fulvivirga sp. S481 isolated from sea water.</title>
        <authorList>
            <person name="Bae S.S."/>
            <person name="Baek K."/>
        </authorList>
    </citation>
    <scope>NUCLEOTIDE SEQUENCE</scope>
    <source>
        <strain evidence="6">S481</strain>
    </source>
</reference>
<dbReference type="PANTHER" id="PTHR30563:SF0">
    <property type="entry name" value="DNA RECOMBINATION PROTEIN RMUC"/>
    <property type="match status" value="1"/>
</dbReference>
<protein>
    <submittedName>
        <fullName evidence="6">DNA recombination protein RmuC</fullName>
    </submittedName>
</protein>
<dbReference type="InterPro" id="IPR003798">
    <property type="entry name" value="DNA_recombination_RmuC"/>
</dbReference>
<name>A0A974WGK8_9BACT</name>
<proteinExistence type="inferred from homology"/>
<comment type="function">
    <text evidence="1">Involved in DNA recombination.</text>
</comment>
<dbReference type="Proteomes" id="UP000662783">
    <property type="component" value="Chromosome"/>
</dbReference>
<keyword evidence="4" id="KW-0233">DNA recombination</keyword>
<accession>A0A974WGK8</accession>
<gene>
    <name evidence="6" type="primary">rmuC</name>
    <name evidence="6" type="ORF">JR347_02200</name>
</gene>
<keyword evidence="7" id="KW-1185">Reference proteome</keyword>